<protein>
    <submittedName>
        <fullName evidence="1">Uncharacterized protein</fullName>
    </submittedName>
</protein>
<accession>A0A2P5BF93</accession>
<gene>
    <name evidence="1" type="ORF">PanWU01x14_244240</name>
</gene>
<sequence length="68" mass="7556">METAPGGVANQDPYQEARLLDYRQVLDSLKCKALAKDKSDAESAESFQGKHYQITLNNRDHKSTTQGS</sequence>
<dbReference type="Proteomes" id="UP000237105">
    <property type="component" value="Unassembled WGS sequence"/>
</dbReference>
<evidence type="ECO:0000313" key="2">
    <source>
        <dbReference type="Proteomes" id="UP000237105"/>
    </source>
</evidence>
<dbReference type="EMBL" id="JXTB01000294">
    <property type="protein sequence ID" value="PON47465.1"/>
    <property type="molecule type" value="Genomic_DNA"/>
</dbReference>
<name>A0A2P5BF93_PARAD</name>
<reference evidence="2" key="1">
    <citation type="submission" date="2016-06" db="EMBL/GenBank/DDBJ databases">
        <title>Parallel loss of symbiosis genes in relatives of nitrogen-fixing non-legume Parasponia.</title>
        <authorList>
            <person name="Van Velzen R."/>
            <person name="Holmer R."/>
            <person name="Bu F."/>
            <person name="Rutten L."/>
            <person name="Van Zeijl A."/>
            <person name="Liu W."/>
            <person name="Santuari L."/>
            <person name="Cao Q."/>
            <person name="Sharma T."/>
            <person name="Shen D."/>
            <person name="Roswanjaya Y."/>
            <person name="Wardhani T."/>
            <person name="Kalhor M.S."/>
            <person name="Jansen J."/>
            <person name="Van den Hoogen J."/>
            <person name="Gungor B."/>
            <person name="Hartog M."/>
            <person name="Hontelez J."/>
            <person name="Verver J."/>
            <person name="Yang W.-C."/>
            <person name="Schijlen E."/>
            <person name="Repin R."/>
            <person name="Schilthuizen M."/>
            <person name="Schranz E."/>
            <person name="Heidstra R."/>
            <person name="Miyata K."/>
            <person name="Fedorova E."/>
            <person name="Kohlen W."/>
            <person name="Bisseling T."/>
            <person name="Smit S."/>
            <person name="Geurts R."/>
        </authorList>
    </citation>
    <scope>NUCLEOTIDE SEQUENCE [LARGE SCALE GENOMIC DNA]</scope>
    <source>
        <strain evidence="2">cv. WU1-14</strain>
    </source>
</reference>
<keyword evidence="2" id="KW-1185">Reference proteome</keyword>
<evidence type="ECO:0000313" key="1">
    <source>
        <dbReference type="EMBL" id="PON47465.1"/>
    </source>
</evidence>
<proteinExistence type="predicted"/>
<organism evidence="1 2">
    <name type="scientific">Parasponia andersonii</name>
    <name type="common">Sponia andersonii</name>
    <dbReference type="NCBI Taxonomy" id="3476"/>
    <lineage>
        <taxon>Eukaryota</taxon>
        <taxon>Viridiplantae</taxon>
        <taxon>Streptophyta</taxon>
        <taxon>Embryophyta</taxon>
        <taxon>Tracheophyta</taxon>
        <taxon>Spermatophyta</taxon>
        <taxon>Magnoliopsida</taxon>
        <taxon>eudicotyledons</taxon>
        <taxon>Gunneridae</taxon>
        <taxon>Pentapetalae</taxon>
        <taxon>rosids</taxon>
        <taxon>fabids</taxon>
        <taxon>Rosales</taxon>
        <taxon>Cannabaceae</taxon>
        <taxon>Parasponia</taxon>
    </lineage>
</organism>
<dbReference type="AlphaFoldDB" id="A0A2P5BF93"/>
<comment type="caution">
    <text evidence="1">The sequence shown here is derived from an EMBL/GenBank/DDBJ whole genome shotgun (WGS) entry which is preliminary data.</text>
</comment>